<reference evidence="2 3" key="1">
    <citation type="submission" date="2022-01" db="EMBL/GenBank/DDBJ databases">
        <title>Flavihumibacter sp. nov., isolated from sediment of a river.</title>
        <authorList>
            <person name="Liu H."/>
        </authorList>
    </citation>
    <scope>NUCLEOTIDE SEQUENCE [LARGE SCALE GENOMIC DNA]</scope>
    <source>
        <strain evidence="2 3">RY-1</strain>
    </source>
</reference>
<gene>
    <name evidence="2" type="ORF">L0U88_06605</name>
</gene>
<organism evidence="2 3">
    <name type="scientific">Flavihumibacter fluminis</name>
    <dbReference type="NCBI Taxonomy" id="2909236"/>
    <lineage>
        <taxon>Bacteria</taxon>
        <taxon>Pseudomonadati</taxon>
        <taxon>Bacteroidota</taxon>
        <taxon>Chitinophagia</taxon>
        <taxon>Chitinophagales</taxon>
        <taxon>Chitinophagaceae</taxon>
        <taxon>Flavihumibacter</taxon>
    </lineage>
</organism>
<dbReference type="EMBL" id="JAKEVY010000002">
    <property type="protein sequence ID" value="MCF1714294.1"/>
    <property type="molecule type" value="Genomic_DNA"/>
</dbReference>
<feature type="domain" description="DUF6933" evidence="1">
    <location>
        <begin position="3"/>
        <end position="163"/>
    </location>
</feature>
<evidence type="ECO:0000259" key="1">
    <source>
        <dbReference type="Pfam" id="PF22016"/>
    </source>
</evidence>
<proteinExistence type="predicted"/>
<protein>
    <recommendedName>
        <fullName evidence="1">DUF6933 domain-containing protein</fullName>
    </recommendedName>
</protein>
<accession>A0ABS9BHH0</accession>
<evidence type="ECO:0000313" key="3">
    <source>
        <dbReference type="Proteomes" id="UP001200145"/>
    </source>
</evidence>
<dbReference type="Pfam" id="PF22016">
    <property type="entry name" value="DUF6933"/>
    <property type="match status" value="1"/>
</dbReference>
<dbReference type="InterPro" id="IPR053864">
    <property type="entry name" value="DUF6933"/>
</dbReference>
<name>A0ABS9BHH0_9BACT</name>
<dbReference type="RefSeq" id="WP_234864840.1">
    <property type="nucleotide sequence ID" value="NZ_JAKEVY010000002.1"/>
</dbReference>
<comment type="caution">
    <text evidence="2">The sequence shown here is derived from an EMBL/GenBank/DDBJ whole genome shotgun (WGS) entry which is preliminary data.</text>
</comment>
<evidence type="ECO:0000313" key="2">
    <source>
        <dbReference type="EMBL" id="MCF1714294.1"/>
    </source>
</evidence>
<sequence>MFHFHATQKLLNTSRIKPVLHISQAAPDQRMHNWYVVMCGSGFSGKMLLLYVHEPSLLTVVVKGKTIATTIAAFRHQLEQLLHRHNFPSNFIETEMSHGSDYVISKTSNKSMLAHINQMVYQVTSYNYRYFSYDDIDTTKYEDIFMGWLHTSKGHKGYQTPLEYWMKEPG</sequence>
<dbReference type="Proteomes" id="UP001200145">
    <property type="component" value="Unassembled WGS sequence"/>
</dbReference>
<keyword evidence="3" id="KW-1185">Reference proteome</keyword>